<protein>
    <recommendedName>
        <fullName evidence="3">DUF4371 domain-containing protein</fullName>
    </recommendedName>
</protein>
<reference evidence="1" key="1">
    <citation type="submission" date="2022-01" db="EMBL/GenBank/DDBJ databases">
        <authorList>
            <person name="King R."/>
        </authorList>
    </citation>
    <scope>NUCLEOTIDE SEQUENCE</scope>
</reference>
<organism evidence="1 2">
    <name type="scientific">Diabrotica balteata</name>
    <name type="common">Banded cucumber beetle</name>
    <dbReference type="NCBI Taxonomy" id="107213"/>
    <lineage>
        <taxon>Eukaryota</taxon>
        <taxon>Metazoa</taxon>
        <taxon>Ecdysozoa</taxon>
        <taxon>Arthropoda</taxon>
        <taxon>Hexapoda</taxon>
        <taxon>Insecta</taxon>
        <taxon>Pterygota</taxon>
        <taxon>Neoptera</taxon>
        <taxon>Endopterygota</taxon>
        <taxon>Coleoptera</taxon>
        <taxon>Polyphaga</taxon>
        <taxon>Cucujiformia</taxon>
        <taxon>Chrysomeloidea</taxon>
        <taxon>Chrysomelidae</taxon>
        <taxon>Galerucinae</taxon>
        <taxon>Diabroticina</taxon>
        <taxon>Diabroticites</taxon>
        <taxon>Diabrotica</taxon>
    </lineage>
</organism>
<dbReference type="OrthoDB" id="8196265at2759"/>
<sequence>MEIKQEQNKFLDENCKIEIENIDFSHVKDKIKLDSWVTNSFNTDTINNLDQLNMEVDVKDIKLEKHKSEPLQFENGCTEEGVFCSRFARLKIKNRKIKYNAEVKMNRKIIKKLVSLTCTLAKQELAFRGHEESDDSLNPGNFKAIWELILKSTREQNDHWQKKI</sequence>
<gene>
    <name evidence="1" type="ORF">DIABBA_LOCUS4149</name>
</gene>
<dbReference type="Proteomes" id="UP001153709">
    <property type="component" value="Chromosome 2"/>
</dbReference>
<dbReference type="AlphaFoldDB" id="A0A9N9SRX9"/>
<keyword evidence="2" id="KW-1185">Reference proteome</keyword>
<evidence type="ECO:0008006" key="3">
    <source>
        <dbReference type="Google" id="ProtNLM"/>
    </source>
</evidence>
<dbReference type="EMBL" id="OU898277">
    <property type="protein sequence ID" value="CAG9830448.1"/>
    <property type="molecule type" value="Genomic_DNA"/>
</dbReference>
<evidence type="ECO:0000313" key="2">
    <source>
        <dbReference type="Proteomes" id="UP001153709"/>
    </source>
</evidence>
<proteinExistence type="predicted"/>
<name>A0A9N9SRX9_DIABA</name>
<accession>A0A9N9SRX9</accession>
<evidence type="ECO:0000313" key="1">
    <source>
        <dbReference type="EMBL" id="CAG9830448.1"/>
    </source>
</evidence>